<keyword evidence="3 5" id="KW-1133">Transmembrane helix</keyword>
<dbReference type="InterPro" id="IPR035952">
    <property type="entry name" value="Rhomboid-like_sf"/>
</dbReference>
<comment type="caution">
    <text evidence="6">The sequence shown here is derived from an EMBL/GenBank/DDBJ whole genome shotgun (WGS) entry which is preliminary data.</text>
</comment>
<accession>A0A9D4UAC3</accession>
<gene>
    <name evidence="6" type="ORF">GOP47_0020780</name>
</gene>
<dbReference type="Gene3D" id="1.20.1540.10">
    <property type="entry name" value="Rhomboid-like"/>
    <property type="match status" value="1"/>
</dbReference>
<dbReference type="FunFam" id="1.20.1540.10:FF:000004">
    <property type="entry name" value="Transmembrane protein 115"/>
    <property type="match status" value="1"/>
</dbReference>
<sequence>MIDLTPAPPTSVSAGGGLFTGFSRLCKGLATLLVLVYLVVLVFPPVINYIALVPGKTIPFAWNLLSAGYLEQSIFTLIVSVLGILFGGKVLEPIWGSREFFKFVVLVNFWTLVSTFLLSITLYFATREENYLYKPLSGFHGVLAGFLVSVKQLMPDQEVTVLKLRAKWVPSIFVLFTTLLGALAADAMSFLPFVIFGTYSSWLYLRFYQRHTDSNHKGDLSGEFSFATFFPEILRPIVNPICLICEKLFCGRVSNRESEGSGHVLGGVPLPGSDAFDASRRRERGARALEERGERVDFILLFLTPPLVSP</sequence>
<dbReference type="GO" id="GO:0006890">
    <property type="term" value="P:retrograde vesicle-mediated transport, Golgi to endoplasmic reticulum"/>
    <property type="evidence" value="ECO:0007669"/>
    <property type="project" value="InterPro"/>
</dbReference>
<keyword evidence="7" id="KW-1185">Reference proteome</keyword>
<feature type="transmembrane region" description="Helical" evidence="5">
    <location>
        <begin position="103"/>
        <end position="125"/>
    </location>
</feature>
<dbReference type="PANTHER" id="PTHR13377">
    <property type="entry name" value="PLACENTAL PROTEIN 6"/>
    <property type="match status" value="1"/>
</dbReference>
<keyword evidence="2 5" id="KW-0812">Transmembrane</keyword>
<protein>
    <recommendedName>
        <fullName evidence="8">Transmembrane protein 115</fullName>
    </recommendedName>
</protein>
<comment type="subcellular location">
    <subcellularLocation>
        <location evidence="1">Membrane</location>
        <topology evidence="1">Multi-pass membrane protein</topology>
    </subcellularLocation>
</comment>
<dbReference type="SUPFAM" id="SSF144091">
    <property type="entry name" value="Rhomboid-like"/>
    <property type="match status" value="1"/>
</dbReference>
<feature type="transmembrane region" description="Helical" evidence="5">
    <location>
        <begin position="29"/>
        <end position="52"/>
    </location>
</feature>
<dbReference type="Pfam" id="PF08551">
    <property type="entry name" value="DUF1751"/>
    <property type="match status" value="1"/>
</dbReference>
<dbReference type="PANTHER" id="PTHR13377:SF3">
    <property type="entry name" value="TRANSMEMBRANE PROTEIN 115"/>
    <property type="match status" value="1"/>
</dbReference>
<reference evidence="6" key="1">
    <citation type="submission" date="2021-01" db="EMBL/GenBank/DDBJ databases">
        <title>Adiantum capillus-veneris genome.</title>
        <authorList>
            <person name="Fang Y."/>
            <person name="Liao Q."/>
        </authorList>
    </citation>
    <scope>NUCLEOTIDE SEQUENCE</scope>
    <source>
        <strain evidence="6">H3</strain>
        <tissue evidence="6">Leaf</tissue>
    </source>
</reference>
<dbReference type="OrthoDB" id="73612at2759"/>
<evidence type="ECO:0000256" key="1">
    <source>
        <dbReference type="ARBA" id="ARBA00004141"/>
    </source>
</evidence>
<evidence type="ECO:0000256" key="5">
    <source>
        <dbReference type="SAM" id="Phobius"/>
    </source>
</evidence>
<feature type="transmembrane region" description="Helical" evidence="5">
    <location>
        <begin position="72"/>
        <end position="91"/>
    </location>
</feature>
<dbReference type="AlphaFoldDB" id="A0A9D4UAC3"/>
<keyword evidence="4 5" id="KW-0472">Membrane</keyword>
<feature type="transmembrane region" description="Helical" evidence="5">
    <location>
        <begin position="190"/>
        <end position="208"/>
    </location>
</feature>
<proteinExistence type="predicted"/>
<dbReference type="EMBL" id="JABFUD020000020">
    <property type="protein sequence ID" value="KAI5064110.1"/>
    <property type="molecule type" value="Genomic_DNA"/>
</dbReference>
<organism evidence="6 7">
    <name type="scientific">Adiantum capillus-veneris</name>
    <name type="common">Maidenhair fern</name>
    <dbReference type="NCBI Taxonomy" id="13818"/>
    <lineage>
        <taxon>Eukaryota</taxon>
        <taxon>Viridiplantae</taxon>
        <taxon>Streptophyta</taxon>
        <taxon>Embryophyta</taxon>
        <taxon>Tracheophyta</taxon>
        <taxon>Polypodiopsida</taxon>
        <taxon>Polypodiidae</taxon>
        <taxon>Polypodiales</taxon>
        <taxon>Pteridineae</taxon>
        <taxon>Pteridaceae</taxon>
        <taxon>Vittarioideae</taxon>
        <taxon>Adiantum</taxon>
    </lineage>
</organism>
<dbReference type="GO" id="GO:0016020">
    <property type="term" value="C:membrane"/>
    <property type="evidence" value="ECO:0007669"/>
    <property type="project" value="UniProtKB-SubCell"/>
</dbReference>
<name>A0A9D4UAC3_ADICA</name>
<dbReference type="GO" id="GO:0005794">
    <property type="term" value="C:Golgi apparatus"/>
    <property type="evidence" value="ECO:0007669"/>
    <property type="project" value="TreeGrafter"/>
</dbReference>
<evidence type="ECO:0000256" key="2">
    <source>
        <dbReference type="ARBA" id="ARBA00022692"/>
    </source>
</evidence>
<evidence type="ECO:0000313" key="7">
    <source>
        <dbReference type="Proteomes" id="UP000886520"/>
    </source>
</evidence>
<dbReference type="SMART" id="SM01160">
    <property type="entry name" value="DUF1751"/>
    <property type="match status" value="1"/>
</dbReference>
<evidence type="ECO:0000256" key="3">
    <source>
        <dbReference type="ARBA" id="ARBA00022989"/>
    </source>
</evidence>
<dbReference type="Proteomes" id="UP000886520">
    <property type="component" value="Chromosome 20"/>
</dbReference>
<evidence type="ECO:0008006" key="8">
    <source>
        <dbReference type="Google" id="ProtNLM"/>
    </source>
</evidence>
<evidence type="ECO:0000313" key="6">
    <source>
        <dbReference type="EMBL" id="KAI5064110.1"/>
    </source>
</evidence>
<dbReference type="InterPro" id="IPR013861">
    <property type="entry name" value="TMEM115/Pdh1/Rbl19"/>
</dbReference>
<evidence type="ECO:0000256" key="4">
    <source>
        <dbReference type="ARBA" id="ARBA00023136"/>
    </source>
</evidence>